<sequence>MLRLARSGPRLMVDLRQIEVRPYATYDEQPLEILDHKEQILRSKVIPYWFVGSITRQMDSPGSESRPCGSAALNYSTVR</sequence>
<keyword evidence="3" id="KW-1185">Reference proteome</keyword>
<reference evidence="2 3" key="1">
    <citation type="submission" date="2024-01" db="EMBL/GenBank/DDBJ databases">
        <title>Genome assemblies of Stephania.</title>
        <authorList>
            <person name="Yang L."/>
        </authorList>
    </citation>
    <scope>NUCLEOTIDE SEQUENCE [LARGE SCALE GENOMIC DNA]</scope>
    <source>
        <strain evidence="2">JXDWG</strain>
        <tissue evidence="2">Leaf</tissue>
    </source>
</reference>
<evidence type="ECO:0000256" key="1">
    <source>
        <dbReference type="SAM" id="MobiDB-lite"/>
    </source>
</evidence>
<evidence type="ECO:0000313" key="2">
    <source>
        <dbReference type="EMBL" id="KAK9083528.1"/>
    </source>
</evidence>
<protein>
    <submittedName>
        <fullName evidence="2">Uncharacterized protein</fullName>
    </submittedName>
</protein>
<accession>A0AAP0E6I7</accession>
<feature type="region of interest" description="Disordered" evidence="1">
    <location>
        <begin position="58"/>
        <end position="79"/>
    </location>
</feature>
<gene>
    <name evidence="2" type="ORF">Scep_029999</name>
</gene>
<dbReference type="Proteomes" id="UP001419268">
    <property type="component" value="Unassembled WGS sequence"/>
</dbReference>
<organism evidence="2 3">
    <name type="scientific">Stephania cephalantha</name>
    <dbReference type="NCBI Taxonomy" id="152367"/>
    <lineage>
        <taxon>Eukaryota</taxon>
        <taxon>Viridiplantae</taxon>
        <taxon>Streptophyta</taxon>
        <taxon>Embryophyta</taxon>
        <taxon>Tracheophyta</taxon>
        <taxon>Spermatophyta</taxon>
        <taxon>Magnoliopsida</taxon>
        <taxon>Ranunculales</taxon>
        <taxon>Menispermaceae</taxon>
        <taxon>Menispermoideae</taxon>
        <taxon>Cissampelideae</taxon>
        <taxon>Stephania</taxon>
    </lineage>
</organism>
<evidence type="ECO:0000313" key="3">
    <source>
        <dbReference type="Proteomes" id="UP001419268"/>
    </source>
</evidence>
<name>A0AAP0E6I7_9MAGN</name>
<comment type="caution">
    <text evidence="2">The sequence shown here is derived from an EMBL/GenBank/DDBJ whole genome shotgun (WGS) entry which is preliminary data.</text>
</comment>
<dbReference type="AlphaFoldDB" id="A0AAP0E6I7"/>
<proteinExistence type="predicted"/>
<dbReference type="EMBL" id="JBBNAG010000013">
    <property type="protein sequence ID" value="KAK9083528.1"/>
    <property type="molecule type" value="Genomic_DNA"/>
</dbReference>